<evidence type="ECO:0000259" key="9">
    <source>
        <dbReference type="Pfam" id="PF22544"/>
    </source>
</evidence>
<organism evidence="10 11">
    <name type="scientific">Haloferax litoreum</name>
    <dbReference type="NCBI Taxonomy" id="2666140"/>
    <lineage>
        <taxon>Archaea</taxon>
        <taxon>Methanobacteriati</taxon>
        <taxon>Methanobacteriota</taxon>
        <taxon>Stenosarchaea group</taxon>
        <taxon>Halobacteria</taxon>
        <taxon>Halobacteriales</taxon>
        <taxon>Haloferacaceae</taxon>
        <taxon>Haloferax</taxon>
    </lineage>
</organism>
<dbReference type="InterPro" id="IPR015943">
    <property type="entry name" value="WD40/YVTN_repeat-like_dom_sf"/>
</dbReference>
<feature type="compositionally biased region" description="Basic and acidic residues" evidence="6">
    <location>
        <begin position="2319"/>
        <end position="2339"/>
    </location>
</feature>
<feature type="compositionally biased region" description="Polar residues" evidence="6">
    <location>
        <begin position="2027"/>
        <end position="2037"/>
    </location>
</feature>
<feature type="region of interest" description="Disordered" evidence="6">
    <location>
        <begin position="2495"/>
        <end position="2538"/>
    </location>
</feature>
<feature type="region of interest" description="Disordered" evidence="6">
    <location>
        <begin position="1097"/>
        <end position="1120"/>
    </location>
</feature>
<feature type="compositionally biased region" description="Polar residues" evidence="6">
    <location>
        <begin position="1814"/>
        <end position="1827"/>
    </location>
</feature>
<keyword evidence="3" id="KW-0963">Cytoplasm</keyword>
<accession>A0A6A8GNS7</accession>
<feature type="domain" description="HYDIN/VesB/CFA65-like Ig-like" evidence="9">
    <location>
        <begin position="1671"/>
        <end position="1770"/>
    </location>
</feature>
<feature type="domain" description="Pyrrolo-quinoline quinone repeat" evidence="8">
    <location>
        <begin position="717"/>
        <end position="893"/>
    </location>
</feature>
<feature type="domain" description="Pyrrolo-quinoline quinone repeat" evidence="8">
    <location>
        <begin position="172"/>
        <end position="273"/>
    </location>
</feature>
<dbReference type="Gene3D" id="2.130.10.10">
    <property type="entry name" value="YVTN repeat-like/Quinoprotein amine dehydrogenase"/>
    <property type="match status" value="3"/>
</dbReference>
<evidence type="ECO:0000256" key="2">
    <source>
        <dbReference type="ARBA" id="ARBA00004496"/>
    </source>
</evidence>
<dbReference type="Pfam" id="PF22544">
    <property type="entry name" value="HYDIN_VesB_CFA65-like_Ig"/>
    <property type="match status" value="2"/>
</dbReference>
<keyword evidence="7" id="KW-0812">Transmembrane</keyword>
<feature type="domain" description="Pyrrolo-quinoline quinone repeat" evidence="8">
    <location>
        <begin position="1127"/>
        <end position="1220"/>
    </location>
</feature>
<dbReference type="InterPro" id="IPR053879">
    <property type="entry name" value="HYDIN_VesB_CFA65-like_Ig"/>
</dbReference>
<keyword evidence="7" id="KW-1133">Transmembrane helix</keyword>
<dbReference type="InterPro" id="IPR002372">
    <property type="entry name" value="PQQ_rpt_dom"/>
</dbReference>
<feature type="transmembrane region" description="Helical" evidence="7">
    <location>
        <begin position="3388"/>
        <end position="3406"/>
    </location>
</feature>
<feature type="compositionally biased region" description="Polar residues" evidence="6">
    <location>
        <begin position="90"/>
        <end position="102"/>
    </location>
</feature>
<dbReference type="Pfam" id="PF13360">
    <property type="entry name" value="PQQ_2"/>
    <property type="match status" value="6"/>
</dbReference>
<sequence>MLQFGTLYRSGTIRSTVSVILAVCLVLSVVVGSVGATLESADPTTSEPSSVESIGSSGDTAEAASGSLTWPSLGPGDWPTTGRDAGRSGYNPNSSGPKTNPTARWTYEFTDDVRELPAVVADGFVVVPGETSLRALDNETGDVVWNISGVDLSSVSVSDGVVVTTEVDYSGDEIRAYHLSNGTEIWNETNFETDATVVSGGTLYTTRGAYLYAYDVQTGSQRWSTDINDDVSIGLSAAGETVYATGQVNNRDYAIYALNASDGTRRWNFEMEGPVSMSPVVSNGSVYVGSGSPTYDPKFYRLNATDGHIEWVIDINAQPTGAAVSEGSVYVSSGHTIRAFDERTGTQTWLHRLSGSLEYGIAHSEMRALSPTVADGVVYAASERGHLVALDNATGAEQWTYRIDGRAIDLAVADDRLYVLGIDTRDTTEFTRVYAIEESPFQFSGFTLSSTALTPGEQFTGEVTVENVDDEARSYNLSLMADSPLPVEWWALDHANGTLNPGESTPLTFTGRVDTSGSWNVSVARELEDDAAIGPVTLTVSHPTRVDDWPGIDFDAGRTKANPNTYGPKQHLQEVWNLSSFDGSVAPAIANGTVVAVHNRDDNADNADIVRGYDETTGAEKWAFNVSAQDRNIAGSPTVDDGTVFLYTTPYNFDNAGPDVVDASVFALDASDGSVEWVHDTTMNDTSLSRDQAPVVSNGQVYVVGGTPEDTYDANATLLVLDADTGAVSWRYDVSDDGGTELFDWVSVSNGTVVAWLQDEDYVDGAWEDHDRLIAFTTSGSSTWSTSAVDFDPSEPPVVRDSHVYVVNRTTNADGEAAQTLTALNLADGNVDWEFVPYDLHQTVDTWRVYEPTVTNDAVYVRQQVMEASSPRRNELYRLDPSTGALVWNRSIRDLETIFAVDGLVYGGDGGGDYTYVYDASTGEFYGNTDLTSRERGAVQALANGTMILYADSTTPNDFRVLREGGVIEFTDLTVDSHVVSVDDNVTVTATVTNLGSHARQYDVNLDIAPDDGNTNHYIWDYPNREGTLEPGQSTTLTWTVTLRERGDVVFVLQPSGDGDSMARYMYDREGSATVNVGDAEDGTLVALGGPRDLSPTADSWPKASFDAGNTGNNSATQAPTAVGSDVTAWAVNHSSEWTTGPIVANDTVFVGGTDNNGDAVFAYNATDGTLRWKYETIGSVEGSPTYASGYLYTADSRDRVYQFDASTGERLWTYDVGGDVGGITVVDDVAYVTGSGYANSKYFGVLHALNATTREVLWTFERDSRMYGMEVTPAIENGTVYVTSDGNSTHAVDAATGTEMWSRQIAGRSSGLHAPVVADGVVYVDNQSNGRLYALDAADGRTLWNTSANVDGYTGTSPALANETLFFTSDGILRAINVSSGENRWATSICTAAEFSPTYADGTVFVPTTDSSIRAYDADTGGLVWKYQEDYYEAFTPAISGGVLYATGLENANSEHPLLALEGGTTNQSDSSIGYTNLAVSKSNVSTGESFSVSAVAENTGDVACGYTAELFVDGAVADTVTGTVGSGSSNTVEFTHDFSTVGTHNVSIEGLPPSNVTVSAPVAEPAVSPSTQDFGDVDLGSSSQRYVQISNEGTDTLYVFDVTLTGSNTGDYTITTTPQSNIYAGDSDYIWLRFDPSASGLRTATLEFDTNVGIVEATLIGTGVGPAEVAVSPTSHDFGTVEVGNTTTTNVSVSNVGGSPLSLGSSSVTGTSAGAYTVVGGSGTATIAAGSTHNVTVEFAPSVTRVADATLELATNDSDESTVSVGISGNGTITEPNQKPVPGADQYVVVEGETLSVDAPGVLENDQDPDNDSLSATHHGTPDNGSLTFVSDGSFTYTPDSGFTGTDSFVYRIRDSEGTYSSFVTVTVEVLPDPNRKPEAVGDSYAVHAGEWLNVSAPGRLANDRDPDGDDFSASHHGDPSHGTLKWSSQDGSFNYTPDSGFTGTDSYVYRVQDEHGEYSEFATVTIEVLPAKNRDPTAVDDTYTVSQGEWLNVSAPGRLANDYDVDGDSFSASHHGTPDHGTLVRSSQDGSLNYTPDPGFTGTDSYVYRIQDDHGAYSGFATVTIEVVPDNRDPTVVDDHYATLADEWLNVSAPGRLSNDYDVDGDSFSASHHGDTTNGTLDRSSQDGSLVYLPDSGFTGTDSYVYRVQDGRGEYSAFGNVTIDVVDPTRTDPVAVPDHYTVSEGQWLNVSGPGTLANDLDPNGDNVTAPHHGTPSNGTLHRFYGSGGFQYKPDDGFTGTDTFVYRVEDDTGAFSNYTTVTVEVLPDPNTTANRAPTVVDDTYTVYEGQWVNVSAPGRLANDYDVDGDSFSASHHGNPDHGTLERSAQDGSFRYKPDSGFTGTDSYVYRVRDEHGEYSAFGTVTIEVVPDPNRRPDAVDDHYSVYAGEWLNVSAPGRLANDRDRDGDSFSASHHGTPDHGTLQWSSQDGSFRYLPDSGFTGTDSYAYRIQDEHGEYSTFATVTIDVLPNPNRAPTAVADNYVVRQGETLSVPAPGRLSNDYDADNDSFSASHHGTPDNGTLQRSSQDGRFTYTPDPGFTGVDSYVYRIQDEHGEYSSFAQVSITVVDASSSGFADITVSRDRVDFGTVPAGTNTAETITVANIGDQNLTFTEATITGPTGTLLGGATDGSESTITEMTLSNPSAVPFDVTGGNESVVLGFGGTHAVTVEYAPNTTGTANATLVLRSDDPDEPSVYVPLAGESVDDTAPTIDTISVNGSYRNGTTVYANETVDVEVNASDEFGNVSDVQVTLDSRTSQYRETTDATYNGTSNNWTASFSSSQIHDDGRYDVVLTGDDDRGNSADKTVTDTVVVDRTAPNLAATITRVDATTANVTVDTTETVRPASMVVDVEHPDGTVDAVTMVDEGTHWNGTFSLSTDGQYNVSASAIDFAGNRGTDNASSLIESHSTDSNNTITAQILPSELFVRFTTDQPVNDTFVTMTERRVSAEPLVRGQAGVKFLNAALGKRLSDNLSYAVIGIPVDQSLLTNTNTDVDDVTIRYFNETTNQWEDVQTNVENVTINGSTGQYWVANVSHFSTYGAVAIDNAAPTITATTPDDGRTLSAGTTSQTLRVEYEDTQSGVDASNVAVLYDDTLVTADSATTITSDYAEFQATGLTDGTSHTLDVTVEDEAGNTHTETISFTVDTASSGGGTNPSTGNGGTDDTSSTDDGGSSDSSRDDDPAPAGDVTSDHSADTTPTIDVSSLEDGGLVVHIRNASVGEPLSTAIVNGDLGTTGVTVEHVSISPDADGNSTIRLIGSGSSTGPALSSMQGESMAFVTIVGAKGTDTTIRFSVDRGILADRDVEFGDVVTYSLSDGTWTAVETDHVETTAAKVVFEVEGTDLGSLAVATHKPQQTTPTATPTSTPTPDETSTPTSTQTTTSETPGFGVGAAMLALGIVIGLFGRRRKHTRSGRK</sequence>
<dbReference type="Gene3D" id="2.60.40.3440">
    <property type="match status" value="1"/>
</dbReference>
<feature type="compositionally biased region" description="Polar residues" evidence="6">
    <location>
        <begin position="1108"/>
        <end position="1120"/>
    </location>
</feature>
<feature type="domain" description="HYDIN/VesB/CFA65-like Ig-like" evidence="9">
    <location>
        <begin position="2579"/>
        <end position="2702"/>
    </location>
</feature>
<evidence type="ECO:0000256" key="3">
    <source>
        <dbReference type="ARBA" id="ARBA00022490"/>
    </source>
</evidence>
<feature type="region of interest" description="Disordered" evidence="6">
    <location>
        <begin position="3350"/>
        <end position="3389"/>
    </location>
</feature>
<evidence type="ECO:0000256" key="1">
    <source>
        <dbReference type="ARBA" id="ARBA00004138"/>
    </source>
</evidence>
<dbReference type="Pfam" id="PF17963">
    <property type="entry name" value="Big_9"/>
    <property type="match status" value="8"/>
</dbReference>
<feature type="compositionally biased region" description="Polar residues" evidence="6">
    <location>
        <begin position="3136"/>
        <end position="3147"/>
    </location>
</feature>
<reference evidence="10 11" key="1">
    <citation type="submission" date="2019-11" db="EMBL/GenBank/DDBJ databases">
        <title>Whole genome sequence of Haloferax sp. MBLA0076.</title>
        <authorList>
            <person name="Seo M.-J."/>
            <person name="Cho E.-S."/>
        </authorList>
    </citation>
    <scope>NUCLEOTIDE SEQUENCE [LARGE SCALE GENOMIC DNA]</scope>
    <source>
        <strain evidence="10 11">MBLA0076</strain>
    </source>
</reference>
<feature type="compositionally biased region" description="Gly residues" evidence="6">
    <location>
        <begin position="3151"/>
        <end position="3163"/>
    </location>
</feature>
<feature type="compositionally biased region" description="Low complexity" evidence="6">
    <location>
        <begin position="3164"/>
        <end position="3177"/>
    </location>
</feature>
<feature type="domain" description="Pyrrolo-quinoline quinone repeat" evidence="8">
    <location>
        <begin position="335"/>
        <end position="424"/>
    </location>
</feature>
<evidence type="ECO:0000256" key="6">
    <source>
        <dbReference type="SAM" id="MobiDB-lite"/>
    </source>
</evidence>
<comment type="subcellular location">
    <subcellularLocation>
        <location evidence="1">Cell projection</location>
        <location evidence="1">Cilium</location>
    </subcellularLocation>
    <subcellularLocation>
        <location evidence="2">Cytoplasm</location>
    </subcellularLocation>
</comment>
<dbReference type="PANTHER" id="PTHR34512">
    <property type="entry name" value="CELL SURFACE PROTEIN"/>
    <property type="match status" value="1"/>
</dbReference>
<dbReference type="PANTHER" id="PTHR34512:SF30">
    <property type="entry name" value="OUTER MEMBRANE PROTEIN ASSEMBLY FACTOR BAMB"/>
    <property type="match status" value="1"/>
</dbReference>
<dbReference type="Gene3D" id="2.140.10.10">
    <property type="entry name" value="Quinoprotein alcohol dehydrogenase-like superfamily"/>
    <property type="match status" value="1"/>
</dbReference>
<keyword evidence="11" id="KW-1185">Reference proteome</keyword>
<feature type="domain" description="Pyrrolo-quinoline quinone repeat" evidence="8">
    <location>
        <begin position="1397"/>
        <end position="1447"/>
    </location>
</feature>
<evidence type="ECO:0000256" key="5">
    <source>
        <dbReference type="ARBA" id="ARBA00023273"/>
    </source>
</evidence>
<feature type="domain" description="Pyrrolo-quinoline quinone repeat" evidence="8">
    <location>
        <begin position="1245"/>
        <end position="1394"/>
    </location>
</feature>
<dbReference type="Gene3D" id="2.40.128.630">
    <property type="match status" value="1"/>
</dbReference>
<dbReference type="SMART" id="SM00564">
    <property type="entry name" value="PQQ"/>
    <property type="match status" value="19"/>
</dbReference>
<keyword evidence="5" id="KW-0966">Cell projection</keyword>
<feature type="region of interest" description="Disordered" evidence="6">
    <location>
        <begin position="1900"/>
        <end position="1932"/>
    </location>
</feature>
<dbReference type="SUPFAM" id="SSF50998">
    <property type="entry name" value="Quinoprotein alcohol dehydrogenase-like"/>
    <property type="match status" value="5"/>
</dbReference>
<dbReference type="InterPro" id="IPR013783">
    <property type="entry name" value="Ig-like_fold"/>
</dbReference>
<evidence type="ECO:0000313" key="10">
    <source>
        <dbReference type="EMBL" id="MRX23600.1"/>
    </source>
</evidence>
<feature type="region of interest" description="Disordered" evidence="6">
    <location>
        <begin position="2399"/>
        <end position="2430"/>
    </location>
</feature>
<feature type="region of interest" description="Disordered" evidence="6">
    <location>
        <begin position="2312"/>
        <end position="2339"/>
    </location>
</feature>
<evidence type="ECO:0000256" key="7">
    <source>
        <dbReference type="SAM" id="Phobius"/>
    </source>
</evidence>
<gene>
    <name evidence="10" type="ORF">GJR96_16775</name>
</gene>
<keyword evidence="7" id="KW-0472">Membrane</keyword>
<feature type="region of interest" description="Disordered" evidence="6">
    <location>
        <begin position="39"/>
        <end position="102"/>
    </location>
</feature>
<evidence type="ECO:0000256" key="4">
    <source>
        <dbReference type="ARBA" id="ARBA00023069"/>
    </source>
</evidence>
<dbReference type="GO" id="GO:0005737">
    <property type="term" value="C:cytoplasm"/>
    <property type="evidence" value="ECO:0007669"/>
    <property type="project" value="UniProtKB-SubCell"/>
</dbReference>
<feature type="region of interest" description="Disordered" evidence="6">
    <location>
        <begin position="2013"/>
        <end position="2037"/>
    </location>
</feature>
<feature type="compositionally biased region" description="Polar residues" evidence="6">
    <location>
        <begin position="2509"/>
        <end position="2531"/>
    </location>
</feature>
<dbReference type="Gene3D" id="2.60.40.10">
    <property type="entry name" value="Immunoglobulins"/>
    <property type="match status" value="6"/>
</dbReference>
<proteinExistence type="predicted"/>
<dbReference type="NCBIfam" id="NF012211">
    <property type="entry name" value="tand_rpt_95"/>
    <property type="match status" value="8"/>
</dbReference>
<dbReference type="Gene3D" id="2.40.10.480">
    <property type="match status" value="2"/>
</dbReference>
<evidence type="ECO:0000313" key="11">
    <source>
        <dbReference type="Proteomes" id="UP000439022"/>
    </source>
</evidence>
<protein>
    <submittedName>
        <fullName evidence="10">PQQ-binding-like beta-propeller repeat protein</fullName>
    </submittedName>
</protein>
<feature type="compositionally biased region" description="Low complexity" evidence="6">
    <location>
        <begin position="3355"/>
        <end position="3387"/>
    </location>
</feature>
<dbReference type="InterPro" id="IPR011047">
    <property type="entry name" value="Quinoprotein_ADH-like_sf"/>
</dbReference>
<feature type="compositionally biased region" description="Low complexity" evidence="6">
    <location>
        <begin position="46"/>
        <end position="58"/>
    </location>
</feature>
<dbReference type="InterPro" id="IPR018391">
    <property type="entry name" value="PQQ_b-propeller_rpt"/>
</dbReference>
<dbReference type="NCBIfam" id="NF012200">
    <property type="entry name" value="choice_anch_D"/>
    <property type="match status" value="3"/>
</dbReference>
<feature type="region of interest" description="Disordered" evidence="6">
    <location>
        <begin position="1802"/>
        <end position="1827"/>
    </location>
</feature>
<feature type="region of interest" description="Disordered" evidence="6">
    <location>
        <begin position="3132"/>
        <end position="3205"/>
    </location>
</feature>
<comment type="caution">
    <text evidence="10">The sequence shown here is derived from an EMBL/GenBank/DDBJ whole genome shotgun (WGS) entry which is preliminary data.</text>
</comment>
<dbReference type="Proteomes" id="UP000439022">
    <property type="component" value="Unassembled WGS sequence"/>
</dbReference>
<keyword evidence="4" id="KW-0969">Cilium</keyword>
<name>A0A6A8GNS7_9EURY</name>
<evidence type="ECO:0000259" key="8">
    <source>
        <dbReference type="Pfam" id="PF13360"/>
    </source>
</evidence>
<dbReference type="EMBL" id="WKJO01000002">
    <property type="protein sequence ID" value="MRX23600.1"/>
    <property type="molecule type" value="Genomic_DNA"/>
</dbReference>
<dbReference type="Gene3D" id="2.60.40.2810">
    <property type="match status" value="7"/>
</dbReference>